<evidence type="ECO:0000313" key="2">
    <source>
        <dbReference type="EMBL" id="CAK9137564.1"/>
    </source>
</evidence>
<feature type="compositionally biased region" description="Basic and acidic residues" evidence="1">
    <location>
        <begin position="66"/>
        <end position="77"/>
    </location>
</feature>
<comment type="caution">
    <text evidence="2">The sequence shown here is derived from an EMBL/GenBank/DDBJ whole genome shotgun (WGS) entry which is preliminary data.</text>
</comment>
<dbReference type="Proteomes" id="UP001642360">
    <property type="component" value="Unassembled WGS sequence"/>
</dbReference>
<organism evidence="2 3">
    <name type="scientific">Ilex paraguariensis</name>
    <name type="common">yerba mate</name>
    <dbReference type="NCBI Taxonomy" id="185542"/>
    <lineage>
        <taxon>Eukaryota</taxon>
        <taxon>Viridiplantae</taxon>
        <taxon>Streptophyta</taxon>
        <taxon>Embryophyta</taxon>
        <taxon>Tracheophyta</taxon>
        <taxon>Spermatophyta</taxon>
        <taxon>Magnoliopsida</taxon>
        <taxon>eudicotyledons</taxon>
        <taxon>Gunneridae</taxon>
        <taxon>Pentapetalae</taxon>
        <taxon>asterids</taxon>
        <taxon>campanulids</taxon>
        <taxon>Aquifoliales</taxon>
        <taxon>Aquifoliaceae</taxon>
        <taxon>Ilex</taxon>
    </lineage>
</organism>
<proteinExistence type="predicted"/>
<evidence type="ECO:0000256" key="1">
    <source>
        <dbReference type="SAM" id="MobiDB-lite"/>
    </source>
</evidence>
<name>A0ABC8QXT4_9AQUA</name>
<reference evidence="2 3" key="1">
    <citation type="submission" date="2024-02" db="EMBL/GenBank/DDBJ databases">
        <authorList>
            <person name="Vignale AGUSTIN F."/>
            <person name="Sosa J E."/>
            <person name="Modenutti C."/>
        </authorList>
    </citation>
    <scope>NUCLEOTIDE SEQUENCE [LARGE SCALE GENOMIC DNA]</scope>
</reference>
<evidence type="ECO:0000313" key="3">
    <source>
        <dbReference type="Proteomes" id="UP001642360"/>
    </source>
</evidence>
<gene>
    <name evidence="2" type="ORF">ILEXP_LOCUS4580</name>
</gene>
<keyword evidence="3" id="KW-1185">Reference proteome</keyword>
<protein>
    <submittedName>
        <fullName evidence="2">Uncharacterized protein</fullName>
    </submittedName>
</protein>
<dbReference type="AlphaFoldDB" id="A0ABC8QXT4"/>
<feature type="compositionally biased region" description="Polar residues" evidence="1">
    <location>
        <begin position="56"/>
        <end position="65"/>
    </location>
</feature>
<dbReference type="EMBL" id="CAUOFW020000825">
    <property type="protein sequence ID" value="CAK9137564.1"/>
    <property type="molecule type" value="Genomic_DNA"/>
</dbReference>
<feature type="region of interest" description="Disordered" evidence="1">
    <location>
        <begin position="54"/>
        <end position="77"/>
    </location>
</feature>
<accession>A0ABC8QXT4</accession>
<sequence>MPIRVRSHRNPYRPRCLDPSLHYLQPDFGPGGAHHHRGRGGVPEYMVHAKRRMQETAGQMGQRAQESGHKAQEAVRT</sequence>